<keyword evidence="3" id="KW-0479">Metal-binding</keyword>
<feature type="domain" description="Chitin-binding type-1" evidence="11">
    <location>
        <begin position="71"/>
        <end position="115"/>
    </location>
</feature>
<evidence type="ECO:0000259" key="12">
    <source>
        <dbReference type="PROSITE" id="PS51677"/>
    </source>
</evidence>
<keyword evidence="8" id="KW-1015">Disulfide bond</keyword>
<feature type="region of interest" description="Disordered" evidence="9">
    <location>
        <begin position="363"/>
        <end position="395"/>
    </location>
</feature>
<dbReference type="InterPro" id="IPR036861">
    <property type="entry name" value="Endochitinase-like_sf"/>
</dbReference>
<feature type="compositionally biased region" description="Low complexity" evidence="9">
    <location>
        <begin position="451"/>
        <end position="474"/>
    </location>
</feature>
<dbReference type="PROSITE" id="PS50941">
    <property type="entry name" value="CHIT_BIND_I_2"/>
    <property type="match status" value="3"/>
</dbReference>
<dbReference type="InterPro" id="IPR002509">
    <property type="entry name" value="NODB_dom"/>
</dbReference>
<dbReference type="PROSITE" id="PS00026">
    <property type="entry name" value="CHIT_BIND_I_1"/>
    <property type="match status" value="1"/>
</dbReference>
<feature type="chain" id="PRO_5004343007" evidence="10">
    <location>
        <begin position="22"/>
        <end position="527"/>
    </location>
</feature>
<keyword evidence="5" id="KW-0378">Hydrolase</keyword>
<evidence type="ECO:0000256" key="8">
    <source>
        <dbReference type="PROSITE-ProRule" id="PRU00261"/>
    </source>
</evidence>
<sequence length="527" mass="55088">MRYSFALAAVAAVTPIVSAHGAGIPSIVGLDPKDVRARDLLSRTGARFAGVHEIMRRKHHAKVQNARRQDDRQCGAGIGSCAAGECCSSAGYCGTDGDYCFSPGCDYEHGPACPENITPGGTNTSSIARTKLGNVDYGGNGIYSCTQPGTVALTYDDGPQKVFTSHILDVMATYNAKATFFITGNNINKGQIDITPEFVSVIKRMDSEGHQIASHTWTHLDLSAISKQDRYNQMIKNEMALRNIVGKIPTYMRPPYSSCTAESGCEQDLADLGYHVTYFDLDTDDYEHDSPTLIQYSKDVFKGNVTSTTPANGQWLEIGHDIHEQTAMNLTAYMLSTLTQLGYKAVTVGECLGDPVSNWYRTAGGAGTGNQPTTTKPSTPAASTPASTTPKKVSTDATCGGTKGFTCAGSTFGNCCSVNGWCGSTAAYCGTGCQTAFGNCGSNGAVPSKAATPTSSKPATPTTSKSATHKPTPSAALKVSTDATCGGKTGFTCSGSTFGNCCSVNGWCGSTAAYCGTGCQSAFGKCT</sequence>
<feature type="disulfide bond" evidence="8">
    <location>
        <begin position="501"/>
        <end position="515"/>
    </location>
</feature>
<keyword evidence="6" id="KW-0119">Carbohydrate metabolism</keyword>
<reference evidence="13 14" key="2">
    <citation type="journal article" date="2013" name="PLoS Genet.">
        <title>Comparative genome structure, secondary metabolite, and effector coding capacity across Cochliobolus pathogens.</title>
        <authorList>
            <person name="Condon B.J."/>
            <person name="Leng Y."/>
            <person name="Wu D."/>
            <person name="Bushley K.E."/>
            <person name="Ohm R.A."/>
            <person name="Otillar R."/>
            <person name="Martin J."/>
            <person name="Schackwitz W."/>
            <person name="Grimwood J."/>
            <person name="MohdZainudin N."/>
            <person name="Xue C."/>
            <person name="Wang R."/>
            <person name="Manning V.A."/>
            <person name="Dhillon B."/>
            <person name="Tu Z.J."/>
            <person name="Steffenson B.J."/>
            <person name="Salamov A."/>
            <person name="Sun H."/>
            <person name="Lowry S."/>
            <person name="LaButti K."/>
            <person name="Han J."/>
            <person name="Copeland A."/>
            <person name="Lindquist E."/>
            <person name="Barry K."/>
            <person name="Schmutz J."/>
            <person name="Baker S.E."/>
            <person name="Ciuffetti L.M."/>
            <person name="Grigoriev I.V."/>
            <person name="Zhong S."/>
            <person name="Turgeon B.G."/>
        </authorList>
    </citation>
    <scope>NUCLEOTIDE SEQUENCE [LARGE SCALE GENOMIC DNA]</scope>
    <source>
        <strain evidence="14">28A</strain>
    </source>
</reference>
<dbReference type="PANTHER" id="PTHR46471">
    <property type="entry name" value="CHITIN DEACETYLASE"/>
    <property type="match status" value="1"/>
</dbReference>
<keyword evidence="7" id="KW-0170">Cobalt</keyword>
<accession>R0IC90</accession>
<keyword evidence="4 10" id="KW-0732">Signal</keyword>
<dbReference type="GO" id="GO:0005975">
    <property type="term" value="P:carbohydrate metabolic process"/>
    <property type="evidence" value="ECO:0007669"/>
    <property type="project" value="InterPro"/>
</dbReference>
<evidence type="ECO:0000256" key="10">
    <source>
        <dbReference type="SAM" id="SignalP"/>
    </source>
</evidence>
<feature type="domain" description="Chitin-binding type-1" evidence="11">
    <location>
        <begin position="396"/>
        <end position="442"/>
    </location>
</feature>
<evidence type="ECO:0000256" key="5">
    <source>
        <dbReference type="ARBA" id="ARBA00022801"/>
    </source>
</evidence>
<evidence type="ECO:0000256" key="3">
    <source>
        <dbReference type="ARBA" id="ARBA00022723"/>
    </source>
</evidence>
<organism evidence="13 14">
    <name type="scientific">Exserohilum turcicum (strain 28A)</name>
    <name type="common">Northern leaf blight fungus</name>
    <name type="synonym">Setosphaeria turcica</name>
    <dbReference type="NCBI Taxonomy" id="671987"/>
    <lineage>
        <taxon>Eukaryota</taxon>
        <taxon>Fungi</taxon>
        <taxon>Dikarya</taxon>
        <taxon>Ascomycota</taxon>
        <taxon>Pezizomycotina</taxon>
        <taxon>Dothideomycetes</taxon>
        <taxon>Pleosporomycetidae</taxon>
        <taxon>Pleosporales</taxon>
        <taxon>Pleosporineae</taxon>
        <taxon>Pleosporaceae</taxon>
        <taxon>Exserohilum</taxon>
    </lineage>
</organism>
<dbReference type="STRING" id="671987.R0IC90"/>
<dbReference type="OrthoDB" id="407355at2759"/>
<dbReference type="EMBL" id="KB908844">
    <property type="protein sequence ID" value="EOA82831.1"/>
    <property type="molecule type" value="Genomic_DNA"/>
</dbReference>
<dbReference type="Gene3D" id="3.30.60.10">
    <property type="entry name" value="Endochitinase-like"/>
    <property type="match status" value="3"/>
</dbReference>
<evidence type="ECO:0000256" key="6">
    <source>
        <dbReference type="ARBA" id="ARBA00023277"/>
    </source>
</evidence>
<dbReference type="InterPro" id="IPR018371">
    <property type="entry name" value="Chitin-binding_1_CS"/>
</dbReference>
<dbReference type="SUPFAM" id="SSF57016">
    <property type="entry name" value="Plant lectins/antimicrobial peptides"/>
    <property type="match status" value="3"/>
</dbReference>
<proteinExistence type="predicted"/>
<feature type="disulfide bond" evidence="8">
    <location>
        <begin position="415"/>
        <end position="429"/>
    </location>
</feature>
<feature type="signal peptide" evidence="10">
    <location>
        <begin position="1"/>
        <end position="21"/>
    </location>
</feature>
<dbReference type="Proteomes" id="UP000016935">
    <property type="component" value="Unassembled WGS sequence"/>
</dbReference>
<dbReference type="GO" id="GO:0008061">
    <property type="term" value="F:chitin binding"/>
    <property type="evidence" value="ECO:0007669"/>
    <property type="project" value="UniProtKB-UniRule"/>
</dbReference>
<evidence type="ECO:0000313" key="13">
    <source>
        <dbReference type="EMBL" id="EOA82831.1"/>
    </source>
</evidence>
<evidence type="ECO:0000256" key="2">
    <source>
        <dbReference type="ARBA" id="ARBA00022669"/>
    </source>
</evidence>
<name>R0IC90_EXST2</name>
<reference evidence="13 14" key="1">
    <citation type="journal article" date="2012" name="PLoS Pathog.">
        <title>Diverse lifestyles and strategies of plant pathogenesis encoded in the genomes of eighteen Dothideomycetes fungi.</title>
        <authorList>
            <person name="Ohm R.A."/>
            <person name="Feau N."/>
            <person name="Henrissat B."/>
            <person name="Schoch C.L."/>
            <person name="Horwitz B.A."/>
            <person name="Barry K.W."/>
            <person name="Condon B.J."/>
            <person name="Copeland A.C."/>
            <person name="Dhillon B."/>
            <person name="Glaser F."/>
            <person name="Hesse C.N."/>
            <person name="Kosti I."/>
            <person name="LaButti K."/>
            <person name="Lindquist E.A."/>
            <person name="Lucas S."/>
            <person name="Salamov A.A."/>
            <person name="Bradshaw R.E."/>
            <person name="Ciuffetti L."/>
            <person name="Hamelin R.C."/>
            <person name="Kema G.H.J."/>
            <person name="Lawrence C."/>
            <person name="Scott J.A."/>
            <person name="Spatafora J.W."/>
            <person name="Turgeon B.G."/>
            <person name="de Wit P.J.G.M."/>
            <person name="Zhong S."/>
            <person name="Goodwin S.B."/>
            <person name="Grigoriev I.V."/>
        </authorList>
    </citation>
    <scope>NUCLEOTIDE SEQUENCE [LARGE SCALE GENOMIC DNA]</scope>
    <source>
        <strain evidence="14">28A</strain>
    </source>
</reference>
<feature type="disulfide bond" evidence="8">
    <location>
        <begin position="86"/>
        <end position="100"/>
    </location>
</feature>
<evidence type="ECO:0000256" key="4">
    <source>
        <dbReference type="ARBA" id="ARBA00022729"/>
    </source>
</evidence>
<dbReference type="GeneID" id="19401812"/>
<dbReference type="GO" id="GO:0016810">
    <property type="term" value="F:hydrolase activity, acting on carbon-nitrogen (but not peptide) bonds"/>
    <property type="evidence" value="ECO:0007669"/>
    <property type="project" value="InterPro"/>
</dbReference>
<feature type="domain" description="NodB homology" evidence="12">
    <location>
        <begin position="149"/>
        <end position="346"/>
    </location>
</feature>
<dbReference type="PROSITE" id="PS51677">
    <property type="entry name" value="NODB"/>
    <property type="match status" value="1"/>
</dbReference>
<dbReference type="CDD" id="cd00035">
    <property type="entry name" value="ChtBD1"/>
    <property type="match status" value="1"/>
</dbReference>
<feature type="disulfide bond" evidence="8">
    <location>
        <begin position="81"/>
        <end position="93"/>
    </location>
</feature>
<dbReference type="HOGENOM" id="CLU_021264_11_3_1"/>
<gene>
    <name evidence="13" type="ORF">SETTUDRAFT_180985</name>
</gene>
<evidence type="ECO:0000256" key="1">
    <source>
        <dbReference type="ARBA" id="ARBA00001941"/>
    </source>
</evidence>
<dbReference type="PANTHER" id="PTHR46471:SF4">
    <property type="entry name" value="CHITIN DEACETYLASE"/>
    <property type="match status" value="1"/>
</dbReference>
<comment type="cofactor">
    <cofactor evidence="1">
        <name>Co(2+)</name>
        <dbReference type="ChEBI" id="CHEBI:48828"/>
    </cofactor>
</comment>
<dbReference type="Gene3D" id="3.20.20.370">
    <property type="entry name" value="Glycoside hydrolase/deacetylase"/>
    <property type="match status" value="1"/>
</dbReference>
<dbReference type="InterPro" id="IPR011330">
    <property type="entry name" value="Glyco_hydro/deAcase_b/a-brl"/>
</dbReference>
<dbReference type="SMART" id="SM00270">
    <property type="entry name" value="ChtBD1"/>
    <property type="match status" value="3"/>
</dbReference>
<keyword evidence="2 8" id="KW-0147">Chitin-binding</keyword>
<dbReference type="InterPro" id="IPR001002">
    <property type="entry name" value="Chitin-bd_1"/>
</dbReference>
<dbReference type="CDD" id="cd10951">
    <property type="entry name" value="CE4_ClCDA_like"/>
    <property type="match status" value="1"/>
</dbReference>
<dbReference type="Pfam" id="PF01522">
    <property type="entry name" value="Polysacc_deac_1"/>
    <property type="match status" value="1"/>
</dbReference>
<keyword evidence="14" id="KW-1185">Reference proteome</keyword>
<evidence type="ECO:0000256" key="9">
    <source>
        <dbReference type="SAM" id="MobiDB-lite"/>
    </source>
</evidence>
<feature type="compositionally biased region" description="Low complexity" evidence="9">
    <location>
        <begin position="372"/>
        <end position="392"/>
    </location>
</feature>
<feature type="domain" description="Chitin-binding type-1" evidence="11">
    <location>
        <begin position="482"/>
        <end position="527"/>
    </location>
</feature>
<dbReference type="RefSeq" id="XP_008029830.1">
    <property type="nucleotide sequence ID" value="XM_008031639.1"/>
</dbReference>
<evidence type="ECO:0000259" key="11">
    <source>
        <dbReference type="PROSITE" id="PS50941"/>
    </source>
</evidence>
<feature type="region of interest" description="Disordered" evidence="9">
    <location>
        <begin position="451"/>
        <end position="475"/>
    </location>
</feature>
<evidence type="ECO:0000256" key="7">
    <source>
        <dbReference type="ARBA" id="ARBA00023285"/>
    </source>
</evidence>
<dbReference type="CDD" id="cd11618">
    <property type="entry name" value="ChtBD1_1"/>
    <property type="match status" value="2"/>
</dbReference>
<dbReference type="GO" id="GO:0046872">
    <property type="term" value="F:metal ion binding"/>
    <property type="evidence" value="ECO:0007669"/>
    <property type="project" value="UniProtKB-KW"/>
</dbReference>
<dbReference type="SUPFAM" id="SSF88713">
    <property type="entry name" value="Glycoside hydrolase/deacetylase"/>
    <property type="match status" value="1"/>
</dbReference>
<dbReference type="eggNOG" id="ENOG502S2CW">
    <property type="taxonomic scope" value="Eukaryota"/>
</dbReference>
<protein>
    <submittedName>
        <fullName evidence="13">Carbohydrate esterase family 4 protein</fullName>
    </submittedName>
</protein>
<evidence type="ECO:0000313" key="14">
    <source>
        <dbReference type="Proteomes" id="UP000016935"/>
    </source>
</evidence>
<dbReference type="AlphaFoldDB" id="R0IC90"/>
<comment type="caution">
    <text evidence="8">Lacks conserved residue(s) required for the propagation of feature annotation.</text>
</comment>